<proteinExistence type="predicted"/>
<dbReference type="AlphaFoldDB" id="A0A0E9QHL8"/>
<reference evidence="1" key="1">
    <citation type="submission" date="2014-11" db="EMBL/GenBank/DDBJ databases">
        <authorList>
            <person name="Amaro Gonzalez C."/>
        </authorList>
    </citation>
    <scope>NUCLEOTIDE SEQUENCE</scope>
</reference>
<protein>
    <submittedName>
        <fullName evidence="1">Uncharacterized protein</fullName>
    </submittedName>
</protein>
<name>A0A0E9QHL8_ANGAN</name>
<accession>A0A0E9QHL8</accession>
<dbReference type="EMBL" id="GBXM01092580">
    <property type="protein sequence ID" value="JAH15997.1"/>
    <property type="molecule type" value="Transcribed_RNA"/>
</dbReference>
<organism evidence="1">
    <name type="scientific">Anguilla anguilla</name>
    <name type="common">European freshwater eel</name>
    <name type="synonym">Muraena anguilla</name>
    <dbReference type="NCBI Taxonomy" id="7936"/>
    <lineage>
        <taxon>Eukaryota</taxon>
        <taxon>Metazoa</taxon>
        <taxon>Chordata</taxon>
        <taxon>Craniata</taxon>
        <taxon>Vertebrata</taxon>
        <taxon>Euteleostomi</taxon>
        <taxon>Actinopterygii</taxon>
        <taxon>Neopterygii</taxon>
        <taxon>Teleostei</taxon>
        <taxon>Anguilliformes</taxon>
        <taxon>Anguillidae</taxon>
        <taxon>Anguilla</taxon>
    </lineage>
</organism>
<sequence>MLPVTTTVLLVPCIKLPLKIYTRFYLII</sequence>
<evidence type="ECO:0000313" key="1">
    <source>
        <dbReference type="EMBL" id="JAH15997.1"/>
    </source>
</evidence>
<reference evidence="1" key="2">
    <citation type="journal article" date="2015" name="Fish Shellfish Immunol.">
        <title>Early steps in the European eel (Anguilla anguilla)-Vibrio vulnificus interaction in the gills: Role of the RtxA13 toxin.</title>
        <authorList>
            <person name="Callol A."/>
            <person name="Pajuelo D."/>
            <person name="Ebbesson L."/>
            <person name="Teles M."/>
            <person name="MacKenzie S."/>
            <person name="Amaro C."/>
        </authorList>
    </citation>
    <scope>NUCLEOTIDE SEQUENCE</scope>
</reference>